<feature type="region of interest" description="Disordered" evidence="1">
    <location>
        <begin position="240"/>
        <end position="263"/>
    </location>
</feature>
<evidence type="ECO:0000313" key="3">
    <source>
        <dbReference type="EMBL" id="OBZ67646.1"/>
    </source>
</evidence>
<comment type="caution">
    <text evidence="3">The sequence shown here is derived from an EMBL/GenBank/DDBJ whole genome shotgun (WGS) entry which is preliminary data.</text>
</comment>
<feature type="compositionally biased region" description="Pro residues" evidence="1">
    <location>
        <begin position="244"/>
        <end position="260"/>
    </location>
</feature>
<protein>
    <recommendedName>
        <fullName evidence="2">DUF6699 domain-containing protein</fullName>
    </recommendedName>
</protein>
<dbReference type="Proteomes" id="UP000092993">
    <property type="component" value="Unassembled WGS sequence"/>
</dbReference>
<evidence type="ECO:0000313" key="4">
    <source>
        <dbReference type="Proteomes" id="UP000092993"/>
    </source>
</evidence>
<dbReference type="OrthoDB" id="3202436at2759"/>
<dbReference type="STRING" id="5627.A0A1C7LTY7"/>
<reference evidence="3 4" key="1">
    <citation type="submission" date="2016-03" db="EMBL/GenBank/DDBJ databases">
        <title>Whole genome sequencing of Grifola frondosa 9006-11.</title>
        <authorList>
            <person name="Min B."/>
            <person name="Park H."/>
            <person name="Kim J.-G."/>
            <person name="Cho H."/>
            <person name="Oh Y.-L."/>
            <person name="Kong W.-S."/>
            <person name="Choi I.-G."/>
        </authorList>
    </citation>
    <scope>NUCLEOTIDE SEQUENCE [LARGE SCALE GENOMIC DNA]</scope>
    <source>
        <strain evidence="3 4">9006-11</strain>
    </source>
</reference>
<name>A0A1C7LTY7_GRIFR</name>
<gene>
    <name evidence="3" type="ORF">A0H81_12072</name>
</gene>
<organism evidence="3 4">
    <name type="scientific">Grifola frondosa</name>
    <name type="common">Maitake</name>
    <name type="synonym">Polyporus frondosus</name>
    <dbReference type="NCBI Taxonomy" id="5627"/>
    <lineage>
        <taxon>Eukaryota</taxon>
        <taxon>Fungi</taxon>
        <taxon>Dikarya</taxon>
        <taxon>Basidiomycota</taxon>
        <taxon>Agaricomycotina</taxon>
        <taxon>Agaricomycetes</taxon>
        <taxon>Polyporales</taxon>
        <taxon>Grifolaceae</taxon>
        <taxon>Grifola</taxon>
    </lineage>
</organism>
<evidence type="ECO:0000256" key="1">
    <source>
        <dbReference type="SAM" id="MobiDB-lite"/>
    </source>
</evidence>
<dbReference type="InterPro" id="IPR046522">
    <property type="entry name" value="DUF6699"/>
</dbReference>
<dbReference type="EMBL" id="LUGG01000023">
    <property type="protein sequence ID" value="OBZ67646.1"/>
    <property type="molecule type" value="Genomic_DNA"/>
</dbReference>
<keyword evidence="4" id="KW-1185">Reference proteome</keyword>
<dbReference type="Pfam" id="PF20415">
    <property type="entry name" value="DUF6699"/>
    <property type="match status" value="1"/>
</dbReference>
<evidence type="ECO:0000259" key="2">
    <source>
        <dbReference type="Pfam" id="PF20415"/>
    </source>
</evidence>
<accession>A0A1C7LTY7</accession>
<sequence>MLSRRWQFSTSQASGVHAQAQQFKVLSSYPRCRHKARLGCPCGPYTEQPPVASRSLLPYSCTPQPQVQGAALVSGSAVFLQSPHSLHAHHTTEMAYLRRNQRNRANYTERYVNIDEPWYSPRLELFPIPPLSGPPPVIVQIAVLKFPKKLRFKREEEDDSEVEEAYHWSTLPREKHVVKPEEWRAYGRWARPTFKSDCRTITVSNATPPKVHRELTQRQVEAMMRDMQFYDDARRWVPRSEHPALPPRPPLWPTPPPSPRPKYRPSELQLNPFLKHRHAGPPPMICDLRESDIMITLGSHPAESADTYDPQGSSMMFGPDSSNGMQPATYPGVTEMRISALADDTHRHFPWPLVVVPHHPSLPVMVKDVVNAIIANFEEFMTIEEVCALDPVRRVHIYEAYYRRVRHMLNGKILGDSDGLRRIDYLINTTFFRGIEPAPDGHGFIMFLGSS</sequence>
<feature type="domain" description="DUF6699" evidence="2">
    <location>
        <begin position="316"/>
        <end position="441"/>
    </location>
</feature>
<proteinExistence type="predicted"/>
<dbReference type="AlphaFoldDB" id="A0A1C7LTY7"/>